<dbReference type="EMBL" id="CBXV010000002">
    <property type="protein sequence ID" value="CDM64601.1"/>
    <property type="molecule type" value="Genomic_DNA"/>
</dbReference>
<evidence type="ECO:0000313" key="1">
    <source>
        <dbReference type="EMBL" id="CDM64601.1"/>
    </source>
</evidence>
<protein>
    <submittedName>
        <fullName evidence="1">Uncharacterized protein</fullName>
    </submittedName>
</protein>
<accession>A0A0B6WUE8</accession>
<gene>
    <name evidence="1" type="ORF">PYK22_00595</name>
</gene>
<proteinExistence type="predicted"/>
<organism evidence="1 2">
    <name type="scientific">Pyrinomonas methylaliphatogenes</name>
    <dbReference type="NCBI Taxonomy" id="454194"/>
    <lineage>
        <taxon>Bacteria</taxon>
        <taxon>Pseudomonadati</taxon>
        <taxon>Acidobacteriota</taxon>
        <taxon>Blastocatellia</taxon>
        <taxon>Blastocatellales</taxon>
        <taxon>Pyrinomonadaceae</taxon>
        <taxon>Pyrinomonas</taxon>
    </lineage>
</organism>
<dbReference type="AlphaFoldDB" id="A0A0B6WUE8"/>
<dbReference type="Proteomes" id="UP000031518">
    <property type="component" value="Unassembled WGS sequence"/>
</dbReference>
<keyword evidence="2" id="KW-1185">Reference proteome</keyword>
<dbReference type="RefSeq" id="WP_041974137.1">
    <property type="nucleotide sequence ID" value="NZ_CBXV010000002.1"/>
</dbReference>
<reference evidence="1 2" key="1">
    <citation type="submission" date="2013-12" db="EMBL/GenBank/DDBJ databases">
        <authorList>
            <person name="Stott M."/>
        </authorList>
    </citation>
    <scope>NUCLEOTIDE SEQUENCE [LARGE SCALE GENOMIC DNA]</scope>
    <source>
        <strain evidence="1 2">K22</strain>
    </source>
</reference>
<dbReference type="STRING" id="454194.PYK22_00595"/>
<evidence type="ECO:0000313" key="2">
    <source>
        <dbReference type="Proteomes" id="UP000031518"/>
    </source>
</evidence>
<sequence>MALPFSPGDDLVFQLESAFALLRVLAVEEREEGTVWHIMAYEDFFPDIESAEAALQRPESLTVRASHLALTDRALSKTPAARLGNRPVQERELKAYHEWREKGGEVSDRSVLLLLGLR</sequence>
<name>A0A0B6WUE8_9BACT</name>
<reference evidence="1 2" key="2">
    <citation type="submission" date="2015-01" db="EMBL/GenBank/DDBJ databases">
        <title>Complete genome sequence of Pyrinomonas methylaliphatogenes type strain K22T.</title>
        <authorList>
            <person name="Lee K.C.Y."/>
            <person name="Power J.F."/>
            <person name="Dunfield P.F."/>
            <person name="Morgan X.C."/>
            <person name="Huttenhower C."/>
            <person name="Stott M.B."/>
        </authorList>
    </citation>
    <scope>NUCLEOTIDE SEQUENCE [LARGE SCALE GENOMIC DNA]</scope>
    <source>
        <strain evidence="1 2">K22</strain>
    </source>
</reference>